<evidence type="ECO:0000313" key="10">
    <source>
        <dbReference type="Proteomes" id="UP000248482"/>
    </source>
</evidence>
<feature type="transmembrane region" description="Helical" evidence="9">
    <location>
        <begin position="252"/>
        <end position="274"/>
    </location>
</feature>
<gene>
    <name evidence="11" type="primary">LOC111146837</name>
</gene>
<dbReference type="Pfam" id="PF07690">
    <property type="entry name" value="MFS_1"/>
    <property type="match status" value="1"/>
</dbReference>
<dbReference type="FunFam" id="1.20.1250.20:FF:000176">
    <property type="entry name" value="Major facilitator superfamily domain containing 3"/>
    <property type="match status" value="1"/>
</dbReference>
<dbReference type="PANTHER" id="PTHR12778:SF10">
    <property type="entry name" value="MAJOR FACILITATOR SUPERFAMILY DOMAIN-CONTAINING PROTEIN 3"/>
    <property type="match status" value="1"/>
</dbReference>
<protein>
    <recommendedName>
        <fullName evidence="7">Major facilitator superfamily domain-containing protein 3</fullName>
    </recommendedName>
</protein>
<evidence type="ECO:0000256" key="5">
    <source>
        <dbReference type="ARBA" id="ARBA00022989"/>
    </source>
</evidence>
<evidence type="ECO:0000313" key="11">
    <source>
        <dbReference type="RefSeq" id="XP_022358249.1"/>
    </source>
</evidence>
<comment type="subcellular location">
    <subcellularLocation>
        <location evidence="1">Membrane</location>
        <topology evidence="1">Multi-pass membrane protein</topology>
    </subcellularLocation>
</comment>
<sequence>MRRKLLPLGGLYLVQGLPYGLQSGLLPVLLRARGLSLTRVGLAKVLYLPWLFKLVWAPLVDTRGSLRAWLMLSTAALGLVCGLLAALPPAEAGRAGLPVTVAGLLLLLNLGAAVQDVALDTLAVQLLEPAELGPGNTVQVVAYKLGSVLAGGGLLALVPTLSWPLLFLLLAATYWLAAALVWAAPALQQLPASGPSEPPLRSLHLLRDLLAMPGTLWTAGFVLTYKLGEQGASSLFPLFLLDHGISTPELGLWNGVGAVVCSIVGSSLGGVLLARHRQPLHLLRSVLWFRLGGLACQTTLLFHLDTPGVRLGPSTVLRGEGLAAGGEGSCVLGPAELGPPRGSPAEPVSAAPPGGPGHNHHIHPDDAVQPAGAPGPAGHTLWPPGHAGAAGEAVPGRAGWSPGRQPGAASLLCPLPGSLRHARAVLEPGPGQPGLSWVPSGLIKLGVPVAWLARL</sequence>
<dbReference type="Gene3D" id="1.20.1250.20">
    <property type="entry name" value="MFS general substrate transporter like domains"/>
    <property type="match status" value="1"/>
</dbReference>
<dbReference type="RefSeq" id="XP_022358249.1">
    <property type="nucleotide sequence ID" value="XM_022502541.1"/>
</dbReference>
<dbReference type="AlphaFoldDB" id="A0A2Y9JF05"/>
<feature type="region of interest" description="Disordered" evidence="8">
    <location>
        <begin position="330"/>
        <end position="405"/>
    </location>
</feature>
<reference evidence="11" key="1">
    <citation type="submission" date="2025-08" db="UniProtKB">
        <authorList>
            <consortium name="RefSeq"/>
        </authorList>
    </citation>
    <scope>IDENTIFICATION</scope>
    <source>
        <tissue evidence="11">Blood</tissue>
    </source>
</reference>
<dbReference type="InterPro" id="IPR036259">
    <property type="entry name" value="MFS_trans_sf"/>
</dbReference>
<evidence type="ECO:0000256" key="6">
    <source>
        <dbReference type="ARBA" id="ARBA00023136"/>
    </source>
</evidence>
<dbReference type="GO" id="GO:0022857">
    <property type="term" value="F:transmembrane transporter activity"/>
    <property type="evidence" value="ECO:0007669"/>
    <property type="project" value="InterPro"/>
</dbReference>
<comment type="similarity">
    <text evidence="2">Belongs to the major facilitator superfamily.</text>
</comment>
<evidence type="ECO:0000256" key="7">
    <source>
        <dbReference type="ARBA" id="ARBA00069953"/>
    </source>
</evidence>
<dbReference type="KEGG" id="elk:111146837"/>
<organism evidence="10 11">
    <name type="scientific">Enhydra lutris kenyoni</name>
    <name type="common">northern sea otter</name>
    <dbReference type="NCBI Taxonomy" id="391180"/>
    <lineage>
        <taxon>Eukaryota</taxon>
        <taxon>Metazoa</taxon>
        <taxon>Chordata</taxon>
        <taxon>Craniata</taxon>
        <taxon>Vertebrata</taxon>
        <taxon>Euteleostomi</taxon>
        <taxon>Mammalia</taxon>
        <taxon>Eutheria</taxon>
        <taxon>Laurasiatheria</taxon>
        <taxon>Carnivora</taxon>
        <taxon>Caniformia</taxon>
        <taxon>Musteloidea</taxon>
        <taxon>Mustelidae</taxon>
        <taxon>Lutrinae</taxon>
        <taxon>Enhydra</taxon>
    </lineage>
</organism>
<dbReference type="PANTHER" id="PTHR12778">
    <property type="entry name" value="SOLUTE CARRIER FAMILY 33 ACETYL-COA TRANSPORTER -RELATED"/>
    <property type="match status" value="1"/>
</dbReference>
<evidence type="ECO:0000256" key="3">
    <source>
        <dbReference type="ARBA" id="ARBA00022448"/>
    </source>
</evidence>
<evidence type="ECO:0000256" key="4">
    <source>
        <dbReference type="ARBA" id="ARBA00022692"/>
    </source>
</evidence>
<feature type="transmembrane region" description="Helical" evidence="9">
    <location>
        <begin position="68"/>
        <end position="87"/>
    </location>
</feature>
<keyword evidence="5 9" id="KW-1133">Transmembrane helix</keyword>
<dbReference type="STRING" id="391180.A0A2Y9JF05"/>
<evidence type="ECO:0000256" key="2">
    <source>
        <dbReference type="ARBA" id="ARBA00008335"/>
    </source>
</evidence>
<evidence type="ECO:0000256" key="1">
    <source>
        <dbReference type="ARBA" id="ARBA00004141"/>
    </source>
</evidence>
<name>A0A2Y9JF05_ENHLU</name>
<dbReference type="InterPro" id="IPR011701">
    <property type="entry name" value="MFS"/>
</dbReference>
<feature type="transmembrane region" description="Helical" evidence="9">
    <location>
        <begin position="99"/>
        <end position="119"/>
    </location>
</feature>
<keyword evidence="6 9" id="KW-0472">Membrane</keyword>
<dbReference type="InterPro" id="IPR004752">
    <property type="entry name" value="AmpG_permease/AT-1"/>
</dbReference>
<evidence type="ECO:0000256" key="8">
    <source>
        <dbReference type="SAM" id="MobiDB-lite"/>
    </source>
</evidence>
<dbReference type="Proteomes" id="UP000248482">
    <property type="component" value="Unplaced"/>
</dbReference>
<keyword evidence="10" id="KW-1185">Reference proteome</keyword>
<dbReference type="SUPFAM" id="SSF103473">
    <property type="entry name" value="MFS general substrate transporter"/>
    <property type="match status" value="1"/>
</dbReference>
<dbReference type="GO" id="GO:0016020">
    <property type="term" value="C:membrane"/>
    <property type="evidence" value="ECO:0007669"/>
    <property type="project" value="UniProtKB-SubCell"/>
</dbReference>
<proteinExistence type="inferred from homology"/>
<keyword evidence="4 9" id="KW-0812">Transmembrane</keyword>
<keyword evidence="3" id="KW-0813">Transport</keyword>
<dbReference type="OrthoDB" id="6415790at2759"/>
<feature type="transmembrane region" description="Helical" evidence="9">
    <location>
        <begin position="165"/>
        <end position="184"/>
    </location>
</feature>
<evidence type="ECO:0000256" key="9">
    <source>
        <dbReference type="SAM" id="Phobius"/>
    </source>
</evidence>
<dbReference type="GeneID" id="111146837"/>
<feature type="transmembrane region" description="Helical" evidence="9">
    <location>
        <begin position="140"/>
        <end position="159"/>
    </location>
</feature>
<accession>A0A2Y9JF05</accession>